<evidence type="ECO:0000256" key="2">
    <source>
        <dbReference type="ARBA" id="ARBA00022598"/>
    </source>
</evidence>
<name>A0A1D8K8Q8_9GAMM</name>
<dbReference type="GO" id="GO:0005829">
    <property type="term" value="C:cytosol"/>
    <property type="evidence" value="ECO:0007669"/>
    <property type="project" value="TreeGrafter"/>
</dbReference>
<keyword evidence="5 7" id="KW-0648">Protein biosynthesis</keyword>
<organism evidence="10 11">
    <name type="scientific">Acidihalobacter aeolianus</name>
    <dbReference type="NCBI Taxonomy" id="2792603"/>
    <lineage>
        <taxon>Bacteria</taxon>
        <taxon>Pseudomonadati</taxon>
        <taxon>Pseudomonadota</taxon>
        <taxon>Gammaproteobacteria</taxon>
        <taxon>Chromatiales</taxon>
        <taxon>Ectothiorhodospiraceae</taxon>
        <taxon>Acidihalobacter</taxon>
    </lineage>
</organism>
<dbReference type="Gene3D" id="3.40.50.620">
    <property type="entry name" value="HUPs"/>
    <property type="match status" value="1"/>
</dbReference>
<keyword evidence="2 7" id="KW-0436">Ligase</keyword>
<dbReference type="GO" id="GO:0006424">
    <property type="term" value="P:glutamyl-tRNA aminoacylation"/>
    <property type="evidence" value="ECO:0007669"/>
    <property type="project" value="UniProtKB-UniRule"/>
</dbReference>
<keyword evidence="6 7" id="KW-0030">Aminoacyl-tRNA synthetase</keyword>
<sequence length="475" mass="51858">MRAMLTLPIKTRFAPSPTGNLHLGNLRTALFSALHTWSVGGRFLLRIEDTDAERSRSAFTEALQDDLRWLGLDWQEGPGADGGHGPYLQSERGSIYEGFYTRLLDEGHAYPCFCTQEQLTAQRAAQRAAGQPPRYAGTCAHLGHAEAEARVRAGEAHTLRFRVPEGQTLDFEDLVRGRQAFASDDIGDFVIRRADGTPAFFFCNAVDDALMEVTHVWRGEDHISNTPRQLLIMRALGLREPSYGHLALIVGADGAPLSKRHGALGLSELRRRGYLPAALNNYLARLGHNYADDGLLDMVGLAAGFDTARLGRAAARFDMDQLDHWQRLAVAAADDAVLLEWAGAAVAPVPPASRDVFLAAIRDNVLFPGDVALWAEALFEASPPRSAEAETAMRAAPTSLFEAGLEALDQHPQDFRAWAKAVGAATGLKGRDLFMPLRAALTGQVHGPEMTRVFPLMDEAGVRERLQSAARFTTE</sequence>
<dbReference type="Pfam" id="PF19269">
    <property type="entry name" value="Anticodon_2"/>
    <property type="match status" value="1"/>
</dbReference>
<dbReference type="InterPro" id="IPR045462">
    <property type="entry name" value="aa-tRNA-synth_I_cd-bd"/>
</dbReference>
<dbReference type="GO" id="GO:0004818">
    <property type="term" value="F:glutamate-tRNA ligase activity"/>
    <property type="evidence" value="ECO:0007669"/>
    <property type="project" value="UniProtKB-UniRule"/>
</dbReference>
<dbReference type="InterPro" id="IPR001412">
    <property type="entry name" value="aa-tRNA-synth_I_CS"/>
</dbReference>
<feature type="binding site" evidence="7">
    <location>
        <position position="112"/>
    </location>
    <ligand>
        <name>Zn(2+)</name>
        <dbReference type="ChEBI" id="CHEBI:29105"/>
    </ligand>
</feature>
<protein>
    <recommendedName>
        <fullName evidence="7">Glutamate--tRNA ligase</fullName>
        <ecNumber evidence="7">6.1.1.17</ecNumber>
    </recommendedName>
    <alternativeName>
        <fullName evidence="7">Glutamyl-tRNA synthetase</fullName>
        <shortName evidence="7">GluRS</shortName>
    </alternativeName>
</protein>
<dbReference type="NCBIfam" id="TIGR00464">
    <property type="entry name" value="gltX_bact"/>
    <property type="match status" value="1"/>
</dbReference>
<comment type="subunit">
    <text evidence="7">Monomer.</text>
</comment>
<dbReference type="InterPro" id="IPR000924">
    <property type="entry name" value="Glu/Gln-tRNA-synth"/>
</dbReference>
<keyword evidence="11" id="KW-1185">Reference proteome</keyword>
<dbReference type="Gene3D" id="1.10.10.350">
    <property type="match status" value="1"/>
</dbReference>
<dbReference type="SUPFAM" id="SSF52374">
    <property type="entry name" value="Nucleotidylyl transferase"/>
    <property type="match status" value="1"/>
</dbReference>
<dbReference type="PROSITE" id="PS00178">
    <property type="entry name" value="AA_TRNA_LIGASE_I"/>
    <property type="match status" value="1"/>
</dbReference>
<dbReference type="InterPro" id="IPR004527">
    <property type="entry name" value="Glu-tRNA-ligase_bac/mito"/>
</dbReference>
<feature type="short sequence motif" description="'HIGH' region" evidence="7">
    <location>
        <begin position="15"/>
        <end position="25"/>
    </location>
</feature>
<dbReference type="RefSeq" id="WP_070072907.1">
    <property type="nucleotide sequence ID" value="NZ_CP017448.1"/>
</dbReference>
<feature type="binding site" evidence="7">
    <location>
        <position position="114"/>
    </location>
    <ligand>
        <name>Zn(2+)</name>
        <dbReference type="ChEBI" id="CHEBI:29105"/>
    </ligand>
</feature>
<comment type="catalytic activity">
    <reaction evidence="7">
        <text>tRNA(Glu) + L-glutamate + ATP = L-glutamyl-tRNA(Glu) + AMP + diphosphate</text>
        <dbReference type="Rhea" id="RHEA:23540"/>
        <dbReference type="Rhea" id="RHEA-COMP:9663"/>
        <dbReference type="Rhea" id="RHEA-COMP:9680"/>
        <dbReference type="ChEBI" id="CHEBI:29985"/>
        <dbReference type="ChEBI" id="CHEBI:30616"/>
        <dbReference type="ChEBI" id="CHEBI:33019"/>
        <dbReference type="ChEBI" id="CHEBI:78442"/>
        <dbReference type="ChEBI" id="CHEBI:78520"/>
        <dbReference type="ChEBI" id="CHEBI:456215"/>
        <dbReference type="EC" id="6.1.1.17"/>
    </reaction>
</comment>
<keyword evidence="3 7" id="KW-0547">Nucleotide-binding</keyword>
<dbReference type="PRINTS" id="PR00987">
    <property type="entry name" value="TRNASYNTHGLU"/>
</dbReference>
<dbReference type="KEGG" id="aaeo:BJI67_10055"/>
<dbReference type="EC" id="6.1.1.17" evidence="7"/>
<feature type="binding site" evidence="7">
    <location>
        <position position="139"/>
    </location>
    <ligand>
        <name>Zn(2+)</name>
        <dbReference type="ChEBI" id="CHEBI:29105"/>
    </ligand>
</feature>
<dbReference type="InterPro" id="IPR020058">
    <property type="entry name" value="Glu/Gln-tRNA-synth_Ib_cat-dom"/>
</dbReference>
<keyword evidence="4 7" id="KW-0067">ATP-binding</keyword>
<evidence type="ECO:0000256" key="1">
    <source>
        <dbReference type="ARBA" id="ARBA00007894"/>
    </source>
</evidence>
<reference evidence="10 11" key="1">
    <citation type="submission" date="2016-09" db="EMBL/GenBank/DDBJ databases">
        <title>Acidihalobacter prosperus V6 (DSM14174).</title>
        <authorList>
            <person name="Khaleque H.N."/>
            <person name="Ramsay J.P."/>
            <person name="Murphy R.J.T."/>
            <person name="Kaksonen A.H."/>
            <person name="Boxall N.J."/>
            <person name="Watkin E.L.J."/>
        </authorList>
    </citation>
    <scope>NUCLEOTIDE SEQUENCE [LARGE SCALE GENOMIC DNA]</scope>
    <source>
        <strain evidence="10 11">V6</strain>
    </source>
</reference>
<evidence type="ECO:0000256" key="4">
    <source>
        <dbReference type="ARBA" id="ARBA00022840"/>
    </source>
</evidence>
<comment type="similarity">
    <text evidence="1 7">Belongs to the class-I aminoacyl-tRNA synthetase family. Glutamate--tRNA ligase type 1 subfamily.</text>
</comment>
<evidence type="ECO:0000313" key="10">
    <source>
        <dbReference type="EMBL" id="AOV17354.1"/>
    </source>
</evidence>
<accession>A0A1D8K8Q8</accession>
<comment type="cofactor">
    <cofactor evidence="7">
        <name>Zn(2+)</name>
        <dbReference type="ChEBI" id="CHEBI:29105"/>
    </cofactor>
    <text evidence="7">Binds 1 zinc ion per subunit.</text>
</comment>
<feature type="domain" description="Glutamyl/glutaminyl-tRNA synthetase class Ib catalytic" evidence="8">
    <location>
        <begin position="9"/>
        <end position="323"/>
    </location>
</feature>
<feature type="short sequence motif" description="'KMSKS' region" evidence="7">
    <location>
        <begin position="256"/>
        <end position="260"/>
    </location>
</feature>
<keyword evidence="7" id="KW-0963">Cytoplasm</keyword>
<evidence type="ECO:0000313" key="11">
    <source>
        <dbReference type="Proteomes" id="UP000095342"/>
    </source>
</evidence>
<keyword evidence="7" id="KW-0862">Zinc</keyword>
<evidence type="ECO:0000256" key="5">
    <source>
        <dbReference type="ARBA" id="ARBA00022917"/>
    </source>
</evidence>
<dbReference type="Pfam" id="PF00749">
    <property type="entry name" value="tRNA-synt_1c"/>
    <property type="match status" value="1"/>
</dbReference>
<dbReference type="Proteomes" id="UP000095342">
    <property type="component" value="Chromosome"/>
</dbReference>
<dbReference type="GO" id="GO:0000049">
    <property type="term" value="F:tRNA binding"/>
    <property type="evidence" value="ECO:0007669"/>
    <property type="project" value="InterPro"/>
</dbReference>
<keyword evidence="7" id="KW-0479">Metal-binding</keyword>
<dbReference type="HAMAP" id="MF_00022">
    <property type="entry name" value="Glu_tRNA_synth_type1"/>
    <property type="match status" value="1"/>
</dbReference>
<evidence type="ECO:0000256" key="3">
    <source>
        <dbReference type="ARBA" id="ARBA00022741"/>
    </source>
</evidence>
<dbReference type="PANTHER" id="PTHR43311">
    <property type="entry name" value="GLUTAMATE--TRNA LIGASE"/>
    <property type="match status" value="1"/>
</dbReference>
<feature type="binding site" evidence="7">
    <location>
        <position position="141"/>
    </location>
    <ligand>
        <name>Zn(2+)</name>
        <dbReference type="ChEBI" id="CHEBI:29105"/>
    </ligand>
</feature>
<dbReference type="GO" id="GO:0008270">
    <property type="term" value="F:zinc ion binding"/>
    <property type="evidence" value="ECO:0007669"/>
    <property type="project" value="UniProtKB-UniRule"/>
</dbReference>
<gene>
    <name evidence="7" type="primary">gltX</name>
    <name evidence="10" type="ORF">BJI67_10055</name>
</gene>
<dbReference type="EMBL" id="CP017448">
    <property type="protein sequence ID" value="AOV17354.1"/>
    <property type="molecule type" value="Genomic_DNA"/>
</dbReference>
<evidence type="ECO:0000256" key="7">
    <source>
        <dbReference type="HAMAP-Rule" id="MF_00022"/>
    </source>
</evidence>
<dbReference type="InterPro" id="IPR020751">
    <property type="entry name" value="aa-tRNA-synth_I_codon-bd_sub2"/>
</dbReference>
<comment type="subcellular location">
    <subcellularLocation>
        <location evidence="7">Cytoplasm</location>
    </subcellularLocation>
</comment>
<evidence type="ECO:0000256" key="6">
    <source>
        <dbReference type="ARBA" id="ARBA00023146"/>
    </source>
</evidence>
<evidence type="ECO:0000259" key="9">
    <source>
        <dbReference type="Pfam" id="PF19269"/>
    </source>
</evidence>
<feature type="binding site" evidence="7">
    <location>
        <position position="259"/>
    </location>
    <ligand>
        <name>ATP</name>
        <dbReference type="ChEBI" id="CHEBI:30616"/>
    </ligand>
</feature>
<comment type="function">
    <text evidence="7">Catalyzes the attachment of glutamate to tRNA(Glu) in a two-step reaction: glutamate is first activated by ATP to form Glu-AMP and then transferred to the acceptor end of tRNA(Glu).</text>
</comment>
<dbReference type="PANTHER" id="PTHR43311:SF2">
    <property type="entry name" value="GLUTAMATE--TRNA LIGASE, MITOCHONDRIAL-RELATED"/>
    <property type="match status" value="1"/>
</dbReference>
<dbReference type="AlphaFoldDB" id="A0A1D8K8Q8"/>
<dbReference type="SUPFAM" id="SSF48163">
    <property type="entry name" value="An anticodon-binding domain of class I aminoacyl-tRNA synthetases"/>
    <property type="match status" value="1"/>
</dbReference>
<evidence type="ECO:0000259" key="8">
    <source>
        <dbReference type="Pfam" id="PF00749"/>
    </source>
</evidence>
<proteinExistence type="inferred from homology"/>
<feature type="domain" description="Aminoacyl-tRNA synthetase class I anticodon-binding" evidence="9">
    <location>
        <begin position="401"/>
        <end position="469"/>
    </location>
</feature>
<dbReference type="InterPro" id="IPR014729">
    <property type="entry name" value="Rossmann-like_a/b/a_fold"/>
</dbReference>
<dbReference type="InterPro" id="IPR008925">
    <property type="entry name" value="aa_tRNA-synth_I_cd-bd_sf"/>
</dbReference>
<dbReference type="InterPro" id="IPR049940">
    <property type="entry name" value="GluQ/Sye"/>
</dbReference>
<dbReference type="GO" id="GO:0005524">
    <property type="term" value="F:ATP binding"/>
    <property type="evidence" value="ECO:0007669"/>
    <property type="project" value="UniProtKB-UniRule"/>
</dbReference>